<dbReference type="Pfam" id="PF14398">
    <property type="entry name" value="ATPgrasp_YheCD"/>
    <property type="match status" value="1"/>
</dbReference>
<dbReference type="RefSeq" id="WP_152380014.1">
    <property type="nucleotide sequence ID" value="NZ_CP045298.1"/>
</dbReference>
<sequence length="275" mass="31855">MSIQRVASKWSKTNAILPNPTLAAYIPETRLYTFEHLNEMLGLYGTVYIKPDNGTYGKGVMRAEKLTELLPPTEGGIIEERTWYVLRYEVETLTFESMEELHKVVSARIRKRPYLIQRGIPLLQYEERSFDLRVLTQMNLRKQWETTLIIGRIAAPDKVVTNHHSGGTVRFFNELVAPYLDVKEAVRLEQKLSKMGERVAWQLQKKYPQLKEIGLDVGLDQQIYPWILEVNTRPAIKVFSFLPNKSLYHKIFRYAVGYGRYSSSTGQPARSKKKA</sequence>
<dbReference type="SUPFAM" id="SSF56059">
    <property type="entry name" value="Glutathione synthetase ATP-binding domain-like"/>
    <property type="match status" value="1"/>
</dbReference>
<evidence type="ECO:0008006" key="3">
    <source>
        <dbReference type="Google" id="ProtNLM"/>
    </source>
</evidence>
<name>A0ABU0KS31_9BACL</name>
<comment type="caution">
    <text evidence="1">The sequence shown here is derived from an EMBL/GenBank/DDBJ whole genome shotgun (WGS) entry which is preliminary data.</text>
</comment>
<evidence type="ECO:0000313" key="1">
    <source>
        <dbReference type="EMBL" id="MDQ0492241.1"/>
    </source>
</evidence>
<organism evidence="1 2">
    <name type="scientific">Paenibacillus brasilensis</name>
    <dbReference type="NCBI Taxonomy" id="128574"/>
    <lineage>
        <taxon>Bacteria</taxon>
        <taxon>Bacillati</taxon>
        <taxon>Bacillota</taxon>
        <taxon>Bacilli</taxon>
        <taxon>Bacillales</taxon>
        <taxon>Paenibacillaceae</taxon>
        <taxon>Paenibacillus</taxon>
    </lineage>
</organism>
<dbReference type="Gene3D" id="3.30.470.20">
    <property type="entry name" value="ATP-grasp fold, B domain"/>
    <property type="match status" value="1"/>
</dbReference>
<gene>
    <name evidence="1" type="ORF">QOZ95_000388</name>
</gene>
<keyword evidence="2" id="KW-1185">Reference proteome</keyword>
<protein>
    <recommendedName>
        <fullName evidence="3">ATP-grasp domain-containing protein</fullName>
    </recommendedName>
</protein>
<proteinExistence type="predicted"/>
<reference evidence="1 2" key="1">
    <citation type="submission" date="2023-07" db="EMBL/GenBank/DDBJ databases">
        <title>Genomic Encyclopedia of Type Strains, Phase IV (KMG-IV): sequencing the most valuable type-strain genomes for metagenomic binning, comparative biology and taxonomic classification.</title>
        <authorList>
            <person name="Goeker M."/>
        </authorList>
    </citation>
    <scope>NUCLEOTIDE SEQUENCE [LARGE SCALE GENOMIC DNA]</scope>
    <source>
        <strain evidence="1 2">DSM 14914</strain>
    </source>
</reference>
<accession>A0ABU0KS31</accession>
<dbReference type="Proteomes" id="UP001242811">
    <property type="component" value="Unassembled WGS sequence"/>
</dbReference>
<evidence type="ECO:0000313" key="2">
    <source>
        <dbReference type="Proteomes" id="UP001242811"/>
    </source>
</evidence>
<dbReference type="EMBL" id="JAUSWA010000002">
    <property type="protein sequence ID" value="MDQ0492241.1"/>
    <property type="molecule type" value="Genomic_DNA"/>
</dbReference>
<dbReference type="InterPro" id="IPR026838">
    <property type="entry name" value="YheC/D"/>
</dbReference>